<evidence type="ECO:0000256" key="1">
    <source>
        <dbReference type="ARBA" id="ARBA00010718"/>
    </source>
</evidence>
<dbReference type="InterPro" id="IPR018338">
    <property type="entry name" value="Carbonic_anhydrase_a-class_CS"/>
</dbReference>
<dbReference type="EMBL" id="OU898276">
    <property type="protein sequence ID" value="CAH1236438.1"/>
    <property type="molecule type" value="Genomic_DNA"/>
</dbReference>
<feature type="chain" id="PRO_5040547975" description="Carbonic anhydrase" evidence="4">
    <location>
        <begin position="19"/>
        <end position="294"/>
    </location>
</feature>
<feature type="signal peptide" evidence="4">
    <location>
        <begin position="1"/>
        <end position="18"/>
    </location>
</feature>
<comment type="cofactor">
    <cofactor evidence="4">
        <name>Zn(2+)</name>
        <dbReference type="ChEBI" id="CHEBI:29105"/>
    </cofactor>
</comment>
<evidence type="ECO:0000256" key="3">
    <source>
        <dbReference type="ARBA" id="ARBA00022833"/>
    </source>
</evidence>
<dbReference type="InterPro" id="IPR036398">
    <property type="entry name" value="CA_dom_sf"/>
</dbReference>
<dbReference type="CDD" id="cd00326">
    <property type="entry name" value="alpha_CA"/>
    <property type="match status" value="1"/>
</dbReference>
<comment type="catalytic activity">
    <reaction evidence="4">
        <text>hydrogencarbonate + H(+) = CO2 + H2O</text>
        <dbReference type="Rhea" id="RHEA:10748"/>
        <dbReference type="ChEBI" id="CHEBI:15377"/>
        <dbReference type="ChEBI" id="CHEBI:15378"/>
        <dbReference type="ChEBI" id="CHEBI:16526"/>
        <dbReference type="ChEBI" id="CHEBI:17544"/>
        <dbReference type="EC" id="4.2.1.1"/>
    </reaction>
</comment>
<evidence type="ECO:0000256" key="4">
    <source>
        <dbReference type="RuleBase" id="RU367011"/>
    </source>
</evidence>
<keyword evidence="7" id="KW-1185">Reference proteome</keyword>
<name>A0A9P0E196_DIABA</name>
<dbReference type="InterPro" id="IPR023561">
    <property type="entry name" value="Carbonic_anhydrase_a-class"/>
</dbReference>
<organism evidence="6 7">
    <name type="scientific">Diabrotica balteata</name>
    <name type="common">Banded cucumber beetle</name>
    <dbReference type="NCBI Taxonomy" id="107213"/>
    <lineage>
        <taxon>Eukaryota</taxon>
        <taxon>Metazoa</taxon>
        <taxon>Ecdysozoa</taxon>
        <taxon>Arthropoda</taxon>
        <taxon>Hexapoda</taxon>
        <taxon>Insecta</taxon>
        <taxon>Pterygota</taxon>
        <taxon>Neoptera</taxon>
        <taxon>Endopterygota</taxon>
        <taxon>Coleoptera</taxon>
        <taxon>Polyphaga</taxon>
        <taxon>Cucujiformia</taxon>
        <taxon>Chrysomeloidea</taxon>
        <taxon>Chrysomelidae</taxon>
        <taxon>Galerucinae</taxon>
        <taxon>Diabroticina</taxon>
        <taxon>Diabroticites</taxon>
        <taxon>Diabrotica</taxon>
    </lineage>
</organism>
<accession>A0A9P0E196</accession>
<dbReference type="Pfam" id="PF00194">
    <property type="entry name" value="Carb_anhydrase"/>
    <property type="match status" value="1"/>
</dbReference>
<protein>
    <recommendedName>
        <fullName evidence="4">Carbonic anhydrase</fullName>
        <ecNumber evidence="4">4.2.1.1</ecNumber>
    </recommendedName>
</protein>
<dbReference type="Proteomes" id="UP001153709">
    <property type="component" value="Chromosome 1"/>
</dbReference>
<evidence type="ECO:0000256" key="2">
    <source>
        <dbReference type="ARBA" id="ARBA00022723"/>
    </source>
</evidence>
<comment type="function">
    <text evidence="4">Reversible hydration of carbon dioxide.</text>
</comment>
<evidence type="ECO:0000313" key="7">
    <source>
        <dbReference type="Proteomes" id="UP001153709"/>
    </source>
</evidence>
<evidence type="ECO:0000259" key="5">
    <source>
        <dbReference type="PROSITE" id="PS51144"/>
    </source>
</evidence>
<dbReference type="PROSITE" id="PS51144">
    <property type="entry name" value="ALPHA_CA_2"/>
    <property type="match status" value="1"/>
</dbReference>
<dbReference type="AlphaFoldDB" id="A0A9P0E196"/>
<dbReference type="InterPro" id="IPR001148">
    <property type="entry name" value="CA_dom"/>
</dbReference>
<gene>
    <name evidence="6" type="ORF">DIABBA_LOCUS1122</name>
</gene>
<dbReference type="OrthoDB" id="429145at2759"/>
<dbReference type="PROSITE" id="PS00162">
    <property type="entry name" value="ALPHA_CA_1"/>
    <property type="match status" value="1"/>
</dbReference>
<dbReference type="SMART" id="SM01057">
    <property type="entry name" value="Carb_anhydrase"/>
    <property type="match status" value="1"/>
</dbReference>
<keyword evidence="2 4" id="KW-0479">Metal-binding</keyword>
<evidence type="ECO:0000313" key="6">
    <source>
        <dbReference type="EMBL" id="CAH1236438.1"/>
    </source>
</evidence>
<dbReference type="SUPFAM" id="SSF51069">
    <property type="entry name" value="Carbonic anhydrase"/>
    <property type="match status" value="1"/>
</dbReference>
<keyword evidence="3 4" id="KW-0862">Zinc</keyword>
<proteinExistence type="inferred from homology"/>
<comment type="similarity">
    <text evidence="1 4">Belongs to the alpha-carbonic anhydrase family.</text>
</comment>
<reference evidence="6" key="1">
    <citation type="submission" date="2022-01" db="EMBL/GenBank/DDBJ databases">
        <authorList>
            <person name="King R."/>
        </authorList>
    </citation>
    <scope>NUCLEOTIDE SEQUENCE</scope>
</reference>
<keyword evidence="4" id="KW-0456">Lyase</keyword>
<keyword evidence="4" id="KW-0732">Signal</keyword>
<dbReference type="PANTHER" id="PTHR18952">
    <property type="entry name" value="CARBONIC ANHYDRASE"/>
    <property type="match status" value="1"/>
</dbReference>
<feature type="domain" description="Alpha-carbonic anhydrase" evidence="5">
    <location>
        <begin position="19"/>
        <end position="263"/>
    </location>
</feature>
<dbReference type="Gene3D" id="3.10.200.10">
    <property type="entry name" value="Alpha carbonic anhydrase"/>
    <property type="match status" value="1"/>
</dbReference>
<dbReference type="PANTHER" id="PTHR18952:SF270">
    <property type="entry name" value="CARBONIC ANHYDRASE"/>
    <property type="match status" value="1"/>
</dbReference>
<sequence length="294" mass="32961">MVAIYFVCVLITADIVAGSGWRYQDEGHWAELCQTGLKQSPIALSKSIAEGADFSPFSLFGYGREAAILVKNNGHSAEVRLKVRDPIPEISGGGLPDVFQLDHLHFHWKSEHTIDRYRFPLELHLVHYAKRWGNFQEGEKHPGGIAVFAVLFDLSPDSVEDFDPLLNKITTLETKLNVPDEIDGFVIKNYLPRDLAGYYRYDGSLTTPNCTEGIIWTVFTNTIPISKEQVEVFEKMHTDDDSVLKETFRSLQALNDRTVLHKVSPVRNMPDSAVTTSISAVTLLLVSLIICLNL</sequence>
<dbReference type="GO" id="GO:0004089">
    <property type="term" value="F:carbonate dehydratase activity"/>
    <property type="evidence" value="ECO:0007669"/>
    <property type="project" value="UniProtKB-UniRule"/>
</dbReference>
<dbReference type="GO" id="GO:0005737">
    <property type="term" value="C:cytoplasm"/>
    <property type="evidence" value="ECO:0007669"/>
    <property type="project" value="TreeGrafter"/>
</dbReference>
<dbReference type="EC" id="4.2.1.1" evidence="4"/>
<dbReference type="GO" id="GO:0008270">
    <property type="term" value="F:zinc ion binding"/>
    <property type="evidence" value="ECO:0007669"/>
    <property type="project" value="UniProtKB-UniRule"/>
</dbReference>